<organism evidence="1 2">
    <name type="scientific">Georgenia halotolerans</name>
    <dbReference type="NCBI Taxonomy" id="3028317"/>
    <lineage>
        <taxon>Bacteria</taxon>
        <taxon>Bacillati</taxon>
        <taxon>Actinomycetota</taxon>
        <taxon>Actinomycetes</taxon>
        <taxon>Micrococcales</taxon>
        <taxon>Bogoriellaceae</taxon>
        <taxon>Georgenia</taxon>
    </lineage>
</organism>
<dbReference type="EMBL" id="JARACI010000483">
    <property type="protein sequence ID" value="MDD9205423.1"/>
    <property type="molecule type" value="Genomic_DNA"/>
</dbReference>
<dbReference type="Proteomes" id="UP001165561">
    <property type="component" value="Unassembled WGS sequence"/>
</dbReference>
<keyword evidence="1" id="KW-0012">Acyltransferase</keyword>
<evidence type="ECO:0000313" key="2">
    <source>
        <dbReference type="Proteomes" id="UP001165561"/>
    </source>
</evidence>
<proteinExistence type="predicted"/>
<protein>
    <submittedName>
        <fullName evidence="1">Lipopolysaccharide modification acyltransferase</fullName>
    </submittedName>
</protein>
<sequence>DDAAPPDFSVPTGKELTVFGDSIVVTSTDGLTATFPGVMLDARSNRRWGDGETAVRDRLREGTVRRAVVLDFGTNAGVEAEQVQRVLETLGPRRMVVVVNLYGGSYWVPEANETLAEVVAQHPNAIVADWHSAISARPELLQADRIHPDLEGAYLYAEVVADALAELSARLTGDATRGDAALVRGRSGNG</sequence>
<dbReference type="Gene3D" id="3.40.50.1110">
    <property type="entry name" value="SGNH hydrolase"/>
    <property type="match status" value="1"/>
</dbReference>
<keyword evidence="1" id="KW-0808">Transferase</keyword>
<feature type="non-terminal residue" evidence="1">
    <location>
        <position position="1"/>
    </location>
</feature>
<dbReference type="SUPFAM" id="SSF52266">
    <property type="entry name" value="SGNH hydrolase"/>
    <property type="match status" value="1"/>
</dbReference>
<name>A0ABT5TUQ9_9MICO</name>
<dbReference type="GO" id="GO:0016746">
    <property type="term" value="F:acyltransferase activity"/>
    <property type="evidence" value="ECO:0007669"/>
    <property type="project" value="UniProtKB-KW"/>
</dbReference>
<comment type="caution">
    <text evidence="1">The sequence shown here is derived from an EMBL/GenBank/DDBJ whole genome shotgun (WGS) entry which is preliminary data.</text>
</comment>
<gene>
    <name evidence="1" type="ORF">PU560_02940</name>
</gene>
<reference evidence="1" key="1">
    <citation type="submission" date="2023-02" db="EMBL/GenBank/DDBJ databases">
        <title>Georgenia sp.10Sc9-8, isolated from a soil sample collected from the Taklamakan desert.</title>
        <authorList>
            <person name="Liu S."/>
        </authorList>
    </citation>
    <scope>NUCLEOTIDE SEQUENCE</scope>
    <source>
        <strain evidence="1">10Sc9-8</strain>
    </source>
</reference>
<evidence type="ECO:0000313" key="1">
    <source>
        <dbReference type="EMBL" id="MDD9205423.1"/>
    </source>
</evidence>
<keyword evidence="2" id="KW-1185">Reference proteome</keyword>
<dbReference type="InterPro" id="IPR036514">
    <property type="entry name" value="SGNH_hydro_sf"/>
</dbReference>
<accession>A0ABT5TUQ9</accession>